<dbReference type="OrthoDB" id="2376419at2"/>
<evidence type="ECO:0000313" key="1">
    <source>
        <dbReference type="EMBL" id="UNO51048.1"/>
    </source>
</evidence>
<dbReference type="RefSeq" id="WP_021296010.1">
    <property type="nucleotide sequence ID" value="NZ_AURB01000122.1"/>
</dbReference>
<accession>A0A9E6ZKD0</accession>
<proteinExistence type="predicted"/>
<dbReference type="AlphaFoldDB" id="T0C5R5"/>
<keyword evidence="2" id="KW-1185">Reference proteome</keyword>
<sequence length="95" mass="10951">MRNYSKPKFLFTEHAVKRIVKRRVPISSISLVAQVGITIQSTNDRVMKRGDVNGQQIHVVIEKPSTIISVYFADQWSSTIDVTRHKPQRLKRTFA</sequence>
<dbReference type="STRING" id="1356854.N007_04815"/>
<dbReference type="EMBL" id="CP080468">
    <property type="protein sequence ID" value="UNO51048.1"/>
    <property type="molecule type" value="Genomic_DNA"/>
</dbReference>
<dbReference type="Proteomes" id="UP000829401">
    <property type="component" value="Plasmid pDSM3922.1"/>
</dbReference>
<gene>
    <name evidence="1" type="ORF">K1I37_20955</name>
</gene>
<accession>T0C5R5</accession>
<dbReference type="KEGG" id="aaco:K1I37_20955"/>
<reference evidence="2" key="1">
    <citation type="journal article" date="2022" name="G3 (Bethesda)">
        <title>Unveiling the complete genome sequence of Alicyclobacillus acidoterrestris DSM 3922T, a taint-producing strain.</title>
        <authorList>
            <person name="Leonardo I.C."/>
            <person name="Barreto Crespo M.T."/>
            <person name="Gaspar F.B."/>
        </authorList>
    </citation>
    <scope>NUCLEOTIDE SEQUENCE [LARGE SCALE GENOMIC DNA]</scope>
    <source>
        <strain evidence="2">DSM 3922</strain>
    </source>
</reference>
<evidence type="ECO:0000313" key="2">
    <source>
        <dbReference type="Proteomes" id="UP000829401"/>
    </source>
</evidence>
<name>T0C5R5_ALIAG</name>
<protein>
    <submittedName>
        <fullName evidence="1">DUF4258 domain-containing protein</fullName>
    </submittedName>
</protein>
<keyword evidence="1" id="KW-0614">Plasmid</keyword>
<organism evidence="1 2">
    <name type="scientific">Alicyclobacillus acidoterrestris (strain ATCC 49025 / DSM 3922 / CIP 106132 / NCIMB 13137 / GD3B)</name>
    <dbReference type="NCBI Taxonomy" id="1356854"/>
    <lineage>
        <taxon>Bacteria</taxon>
        <taxon>Bacillati</taxon>
        <taxon>Bacillota</taxon>
        <taxon>Bacilli</taxon>
        <taxon>Bacillales</taxon>
        <taxon>Alicyclobacillaceae</taxon>
        <taxon>Alicyclobacillus</taxon>
    </lineage>
</organism>
<geneLocation type="plasmid" evidence="2">
    <name>pDSM3922.1</name>
</geneLocation>